<evidence type="ECO:0000256" key="3">
    <source>
        <dbReference type="SAM" id="SignalP"/>
    </source>
</evidence>
<dbReference type="EMBL" id="JBFOHK010000002">
    <property type="protein sequence ID" value="MEW9572092.1"/>
    <property type="molecule type" value="Genomic_DNA"/>
</dbReference>
<feature type="chain" id="PRO_5046436493" evidence="3">
    <location>
        <begin position="18"/>
        <end position="711"/>
    </location>
</feature>
<dbReference type="SUPFAM" id="SSF51445">
    <property type="entry name" value="(Trans)glycosidases"/>
    <property type="match status" value="1"/>
</dbReference>
<evidence type="ECO:0000256" key="1">
    <source>
        <dbReference type="ARBA" id="ARBA00022801"/>
    </source>
</evidence>
<dbReference type="InterPro" id="IPR017853">
    <property type="entry name" value="GH"/>
</dbReference>
<reference evidence="5 6" key="1">
    <citation type="submission" date="2024-06" db="EMBL/GenBank/DDBJ databases">
        <authorList>
            <person name="Woo H."/>
        </authorList>
    </citation>
    <scope>NUCLEOTIDE SEQUENCE [LARGE SCALE GENOMIC DNA]</scope>
    <source>
        <strain evidence="5 6">Si-c</strain>
    </source>
</reference>
<proteinExistence type="predicted"/>
<accession>A0ABV3QEE7</accession>
<comment type="caution">
    <text evidence="5">The sequence shown here is derived from an EMBL/GenBank/DDBJ whole genome shotgun (WGS) entry which is preliminary data.</text>
</comment>
<keyword evidence="1 5" id="KW-0378">Hydrolase</keyword>
<name>A0ABV3QEE7_9GAMM</name>
<keyword evidence="6" id="KW-1185">Reference proteome</keyword>
<dbReference type="Gene3D" id="3.20.20.80">
    <property type="entry name" value="Glycosidases"/>
    <property type="match status" value="1"/>
</dbReference>
<dbReference type="EC" id="3.2.1.23" evidence="5"/>
<evidence type="ECO:0000313" key="5">
    <source>
        <dbReference type="EMBL" id="MEW9572092.1"/>
    </source>
</evidence>
<organism evidence="5 6">
    <name type="scientific">Rhodanobacter lycopersici</name>
    <dbReference type="NCBI Taxonomy" id="3162487"/>
    <lineage>
        <taxon>Bacteria</taxon>
        <taxon>Pseudomonadati</taxon>
        <taxon>Pseudomonadota</taxon>
        <taxon>Gammaproteobacteria</taxon>
        <taxon>Lysobacterales</taxon>
        <taxon>Rhodanobacteraceae</taxon>
        <taxon>Rhodanobacter</taxon>
    </lineage>
</organism>
<dbReference type="GO" id="GO:0004565">
    <property type="term" value="F:beta-galactosidase activity"/>
    <property type="evidence" value="ECO:0007669"/>
    <property type="project" value="UniProtKB-EC"/>
</dbReference>
<dbReference type="Proteomes" id="UP001556220">
    <property type="component" value="Unassembled WGS sequence"/>
</dbReference>
<feature type="domain" description="Glycoside hydrolase family 42 N-terminal" evidence="4">
    <location>
        <begin position="481"/>
        <end position="593"/>
    </location>
</feature>
<sequence>MKTVTGMAVLCLGMCLAGCGQTTEVADLMSSSSVRVSLQQVQRAGRAEAAADGVMQQRYTFQAAAQPQIVVTPTQGTWNWHGQGELRLRVQNAMPWALTLVVDIDGADAKQHLHAVVGLPAGPAQTLVVPLHPTAPLAFGMQVGPPMPLDDRGRRVLVATTVEGALDLSAVRAVRFSMPAPQAAQSILFGKLDVVAGETALHDAYAGIVDRYGQYTRGNWPEKVADDAALRATVKQAVPAASTAGEDGYGGRLDVRLQETGWFHAQKSGGRWWLVTPDGHGFFSLGVDAVTADGGRSYVQGRETMFTDLPPDSGAWAMFWGTGDNRSAQQGAGAGRCCDHGRWFDFYAANLYRVDGQGWPAAWRTRTLARLKAWGFNTLGNWSDPALAAQHQLPYTRSVNIEGVFGNVATGYDWWGRMPDPFDPRFAQVADAAAAKAVQGVRDDPWLLGYFADNELAWAAPGPQGRWALAIGTLHGEARSDAKQAFIADLEKKYGTPDKLAAAWGISLPSWDALQATNFPAPEPGEAHPAIAADYSAWLRRYADQYFRVVSQAIRRHDPHHLFLGGRFAASTPEAIAACAEYCDVASFNVYADLPQHGFDAALAQKLDRPVLITEFQFGSDDRGPFGKGVVPVWNEAQRGHAYAKFVAAAAADPVIVGAHWFGYVDQPVAGRLLDGENSHTGLVGITDIPFAGFVETVRKTNLTLRHAASP</sequence>
<protein>
    <submittedName>
        <fullName evidence="5">Beta-galactosidase</fullName>
        <ecNumber evidence="5">3.2.1.23</ecNumber>
    </submittedName>
</protein>
<gene>
    <name evidence="5" type="ORF">ABQJ54_10020</name>
</gene>
<evidence type="ECO:0000313" key="6">
    <source>
        <dbReference type="Proteomes" id="UP001556220"/>
    </source>
</evidence>
<feature type="signal peptide" evidence="3">
    <location>
        <begin position="1"/>
        <end position="17"/>
    </location>
</feature>
<keyword evidence="2 5" id="KW-0326">Glycosidase</keyword>
<evidence type="ECO:0000256" key="2">
    <source>
        <dbReference type="ARBA" id="ARBA00023295"/>
    </source>
</evidence>
<dbReference type="Gene3D" id="2.60.120.430">
    <property type="entry name" value="Galactose-binding lectin"/>
    <property type="match status" value="1"/>
</dbReference>
<dbReference type="InterPro" id="IPR013529">
    <property type="entry name" value="Glyco_hydro_42_N"/>
</dbReference>
<dbReference type="RefSeq" id="WP_367854152.1">
    <property type="nucleotide sequence ID" value="NZ_JBFOHK010000002.1"/>
</dbReference>
<dbReference type="Pfam" id="PF02449">
    <property type="entry name" value="Glyco_hydro_42"/>
    <property type="match status" value="1"/>
</dbReference>
<keyword evidence="3" id="KW-0732">Signal</keyword>
<evidence type="ECO:0000259" key="4">
    <source>
        <dbReference type="Pfam" id="PF02449"/>
    </source>
</evidence>